<evidence type="ECO:0000313" key="2">
    <source>
        <dbReference type="Proteomes" id="UP000253472"/>
    </source>
</evidence>
<dbReference type="Proteomes" id="UP000253472">
    <property type="component" value="Unassembled WGS sequence"/>
</dbReference>
<gene>
    <name evidence="1" type="ORF">Cantr_01458</name>
</gene>
<protein>
    <submittedName>
        <fullName evidence="1">Uncharacterized protein</fullName>
    </submittedName>
</protein>
<sequence length="70" mass="7930">MVLRFGDMVGPEMTSVFLSISRNENSPTLLVAATYRECVSINKLKSRSERQLHWLISTVTRVSTLRKAFG</sequence>
<evidence type="ECO:0000313" key="1">
    <source>
        <dbReference type="EMBL" id="RCK65824.1"/>
    </source>
</evidence>
<name>A0A367YJ01_9ASCO</name>
<keyword evidence="2" id="KW-1185">Reference proteome</keyword>
<dbReference type="EMBL" id="QLNQ01000019">
    <property type="protein sequence ID" value="RCK65824.1"/>
    <property type="molecule type" value="Genomic_DNA"/>
</dbReference>
<accession>A0A367YJ01</accession>
<proteinExistence type="predicted"/>
<organism evidence="1 2">
    <name type="scientific">Candida viswanathii</name>
    <dbReference type="NCBI Taxonomy" id="5486"/>
    <lineage>
        <taxon>Eukaryota</taxon>
        <taxon>Fungi</taxon>
        <taxon>Dikarya</taxon>
        <taxon>Ascomycota</taxon>
        <taxon>Saccharomycotina</taxon>
        <taxon>Pichiomycetes</taxon>
        <taxon>Debaryomycetaceae</taxon>
        <taxon>Candida/Lodderomyces clade</taxon>
        <taxon>Candida</taxon>
    </lineage>
</organism>
<reference evidence="1 2" key="1">
    <citation type="submission" date="2018-06" db="EMBL/GenBank/DDBJ databases">
        <title>Whole genome sequencing of Candida tropicalis (genome annotated by CSBL at Korea University).</title>
        <authorList>
            <person name="Ahn J."/>
        </authorList>
    </citation>
    <scope>NUCLEOTIDE SEQUENCE [LARGE SCALE GENOMIC DNA]</scope>
    <source>
        <strain evidence="1 2">ATCC 20962</strain>
    </source>
</reference>
<dbReference type="AlphaFoldDB" id="A0A367YJ01"/>
<comment type="caution">
    <text evidence="1">The sequence shown here is derived from an EMBL/GenBank/DDBJ whole genome shotgun (WGS) entry which is preliminary data.</text>
</comment>